<feature type="compositionally biased region" description="Pro residues" evidence="2">
    <location>
        <begin position="442"/>
        <end position="466"/>
    </location>
</feature>
<dbReference type="EMBL" id="HBFM01021888">
    <property type="protein sequence ID" value="CAD8779374.1"/>
    <property type="molecule type" value="Transcribed_RNA"/>
</dbReference>
<feature type="coiled-coil region" evidence="1">
    <location>
        <begin position="47"/>
        <end position="74"/>
    </location>
</feature>
<protein>
    <submittedName>
        <fullName evidence="4">Uncharacterized protein</fullName>
    </submittedName>
</protein>
<organism evidence="4">
    <name type="scientific">Polytomella parva</name>
    <dbReference type="NCBI Taxonomy" id="51329"/>
    <lineage>
        <taxon>Eukaryota</taxon>
        <taxon>Viridiplantae</taxon>
        <taxon>Chlorophyta</taxon>
        <taxon>core chlorophytes</taxon>
        <taxon>Chlorophyceae</taxon>
        <taxon>CS clade</taxon>
        <taxon>Chlamydomonadales</taxon>
        <taxon>Chlamydomonadaceae</taxon>
        <taxon>Polytomella</taxon>
    </lineage>
</organism>
<keyword evidence="3" id="KW-0472">Membrane</keyword>
<feature type="compositionally biased region" description="Basic and acidic residues" evidence="2">
    <location>
        <begin position="229"/>
        <end position="242"/>
    </location>
</feature>
<feature type="region of interest" description="Disordered" evidence="2">
    <location>
        <begin position="283"/>
        <end position="365"/>
    </location>
</feature>
<feature type="compositionally biased region" description="Polar residues" evidence="2">
    <location>
        <begin position="301"/>
        <end position="310"/>
    </location>
</feature>
<feature type="compositionally biased region" description="Basic and acidic residues" evidence="2">
    <location>
        <begin position="283"/>
        <end position="293"/>
    </location>
</feature>
<dbReference type="AlphaFoldDB" id="A0A7S0V7M7"/>
<feature type="compositionally biased region" description="Gly residues" evidence="2">
    <location>
        <begin position="219"/>
        <end position="228"/>
    </location>
</feature>
<feature type="region of interest" description="Disordered" evidence="2">
    <location>
        <begin position="217"/>
        <end position="242"/>
    </location>
</feature>
<accession>A0A7S0V7M7</accession>
<feature type="compositionally biased region" description="Low complexity" evidence="2">
    <location>
        <begin position="311"/>
        <end position="331"/>
    </location>
</feature>
<name>A0A7S0V7M7_9CHLO</name>
<feature type="compositionally biased region" description="Basic and acidic residues" evidence="2">
    <location>
        <begin position="468"/>
        <end position="477"/>
    </location>
</feature>
<evidence type="ECO:0000256" key="2">
    <source>
        <dbReference type="SAM" id="MobiDB-lite"/>
    </source>
</evidence>
<evidence type="ECO:0000256" key="1">
    <source>
        <dbReference type="SAM" id="Coils"/>
    </source>
</evidence>
<evidence type="ECO:0000256" key="3">
    <source>
        <dbReference type="SAM" id="Phobius"/>
    </source>
</evidence>
<sequence>MIPEYSIYNRGYGSSTRRTSIHKKIILPLSLTCFILLIISLTTWRGNVRLRATIKGLESDIKSANQALSQEQVRNKDRKLEYEQLDASCIQTQKRFVEASNSLSKKDAELRKKDGVIKMLVDEKESISQQVQDRYREYQQHVDALQRSLTTGDEAVAAYQNKIEQMEVAHHNREKDWIYLSNSWREYEEDLQDHITKLTSVVDSLSHELHRTIKVDEITGGGGSGGGEAHLHPSDTIPKVRPESDFDHIHVDIPKYDHPEFHTLESINLGSTDLKSIQERLGEGSVQVEERGGGEAPGSPKQITINNNQVLSSANPSNTPSSNTLSTTLPSTPNPLPSSPSPAASVAAAGPGQSTPLSGSGLSGDDVDQLMEALRRRRFSNSPHPFKLKQILHDRLFPSPHSEQTHDERVNAGLDVGRGTTGQAHIEADALHGLQTSLSPSSPVPSPIPSSPDPSSTPSPSPPVAPPDDFHQHHDESYAFHQLHRYHYEGYDPLDHYWIQGGGGDAPAQHQ</sequence>
<keyword evidence="1" id="KW-0175">Coiled coil</keyword>
<keyword evidence="3" id="KW-1133">Transmembrane helix</keyword>
<keyword evidence="3" id="KW-0812">Transmembrane</keyword>
<feature type="region of interest" description="Disordered" evidence="2">
    <location>
        <begin position="435"/>
        <end position="477"/>
    </location>
</feature>
<gene>
    <name evidence="4" type="ORF">PPAR00522_LOCUS14249</name>
</gene>
<reference evidence="4" key="1">
    <citation type="submission" date="2021-01" db="EMBL/GenBank/DDBJ databases">
        <authorList>
            <person name="Corre E."/>
            <person name="Pelletier E."/>
            <person name="Niang G."/>
            <person name="Scheremetjew M."/>
            <person name="Finn R."/>
            <person name="Kale V."/>
            <person name="Holt S."/>
            <person name="Cochrane G."/>
            <person name="Meng A."/>
            <person name="Brown T."/>
            <person name="Cohen L."/>
        </authorList>
    </citation>
    <scope>NUCLEOTIDE SEQUENCE</scope>
    <source>
        <strain evidence="4">SAG 63-3</strain>
    </source>
</reference>
<feature type="transmembrane region" description="Helical" evidence="3">
    <location>
        <begin position="25"/>
        <end position="44"/>
    </location>
</feature>
<proteinExistence type="predicted"/>
<evidence type="ECO:0000313" key="4">
    <source>
        <dbReference type="EMBL" id="CAD8779374.1"/>
    </source>
</evidence>